<evidence type="ECO:0000313" key="5">
    <source>
        <dbReference type="Proteomes" id="UP000070589"/>
    </source>
</evidence>
<feature type="domain" description="ATP-grasp" evidence="3">
    <location>
        <begin position="94"/>
        <end position="286"/>
    </location>
</feature>
<evidence type="ECO:0000259" key="3">
    <source>
        <dbReference type="PROSITE" id="PS50975"/>
    </source>
</evidence>
<dbReference type="SUPFAM" id="SSF56059">
    <property type="entry name" value="Glutathione synthetase ATP-binding domain-like"/>
    <property type="match status" value="1"/>
</dbReference>
<name>A0A133U6P5_9EURY</name>
<sequence>MRILVLESTSGQREIVDSRLFSEGFAMLRTIVNDLKNSGFEVITTLNKKFEKYESWIDADNIFRHDELDRAIELQPDAALVIAPEGELELIVRRLRREKITVLGPDESAIKKTGDKWETYKILKNKINLPETWESYPENKGSVIAKPRYGVGSEEVQLTSGEPPDSRGKMMFQERIEGEHASCCLLMNKDGGRVLSVNEQKISTGNNKFEYRGNVIPLQRGGGKKCAEIALRAAKEFDIEGYCGVDLVMGDRPYFMELNPRITTSFVGLSRVIRANLGEILVKTLMENEPIPNVEISGCSVLRIPKTKEKVKINTKNSEELREIPQIASPPPETEGVLEKETPIFLALGSGKRLNQAENRLEAGIKKAVEILGLDISKISNI</sequence>
<dbReference type="Gene3D" id="3.40.50.11770">
    <property type="match status" value="1"/>
</dbReference>
<keyword evidence="2" id="KW-0067">ATP-binding</keyword>
<evidence type="ECO:0000313" key="4">
    <source>
        <dbReference type="EMBL" id="KXA89869.1"/>
    </source>
</evidence>
<comment type="cofactor">
    <cofactor evidence="1">
        <name>Mn(2+)</name>
        <dbReference type="ChEBI" id="CHEBI:29035"/>
    </cofactor>
</comment>
<dbReference type="Proteomes" id="UP000070589">
    <property type="component" value="Unassembled WGS sequence"/>
</dbReference>
<gene>
    <name evidence="4" type="ORF">AKJ62_02200</name>
</gene>
<dbReference type="PROSITE" id="PS00867">
    <property type="entry name" value="CPSASE_2"/>
    <property type="match status" value="1"/>
</dbReference>
<dbReference type="Gene3D" id="2.30.36.100">
    <property type="match status" value="1"/>
</dbReference>
<evidence type="ECO:0000256" key="2">
    <source>
        <dbReference type="PROSITE-ProRule" id="PRU00409"/>
    </source>
</evidence>
<dbReference type="InterPro" id="IPR011761">
    <property type="entry name" value="ATP-grasp"/>
</dbReference>
<dbReference type="InterPro" id="IPR005479">
    <property type="entry name" value="CPAse_ATP-bd"/>
</dbReference>
<reference evidence="4 5" key="1">
    <citation type="journal article" date="2016" name="Sci. Rep.">
        <title>Metabolic traits of an uncultured archaeal lineage -MSBL1- from brine pools of the Red Sea.</title>
        <authorList>
            <person name="Mwirichia R."/>
            <person name="Alam I."/>
            <person name="Rashid M."/>
            <person name="Vinu M."/>
            <person name="Ba-Alawi W."/>
            <person name="Anthony Kamau A."/>
            <person name="Kamanda Ngugi D."/>
            <person name="Goker M."/>
            <person name="Klenk H.P."/>
            <person name="Bajic V."/>
            <person name="Stingl U."/>
        </authorList>
    </citation>
    <scope>NUCLEOTIDE SEQUENCE [LARGE SCALE GENOMIC DNA]</scope>
    <source>
        <strain evidence="4">SCGC-AAA259D14</strain>
    </source>
</reference>
<accession>A0A133U6P5</accession>
<dbReference type="GO" id="GO:0046872">
    <property type="term" value="F:metal ion binding"/>
    <property type="evidence" value="ECO:0007669"/>
    <property type="project" value="InterPro"/>
</dbReference>
<evidence type="ECO:0000256" key="1">
    <source>
        <dbReference type="ARBA" id="ARBA00001936"/>
    </source>
</evidence>
<keyword evidence="5" id="KW-1185">Reference proteome</keyword>
<dbReference type="EMBL" id="LHXL01000020">
    <property type="protein sequence ID" value="KXA89869.1"/>
    <property type="molecule type" value="Genomic_DNA"/>
</dbReference>
<dbReference type="GO" id="GO:0005524">
    <property type="term" value="F:ATP binding"/>
    <property type="evidence" value="ECO:0007669"/>
    <property type="project" value="UniProtKB-UniRule"/>
</dbReference>
<proteinExistence type="predicted"/>
<organism evidence="4 5">
    <name type="scientific">candidate division MSBL1 archaeon SCGC-AAA259D14</name>
    <dbReference type="NCBI Taxonomy" id="1698261"/>
    <lineage>
        <taxon>Archaea</taxon>
        <taxon>Methanobacteriati</taxon>
        <taxon>Methanobacteriota</taxon>
        <taxon>candidate division MSBL1</taxon>
    </lineage>
</organism>
<dbReference type="Pfam" id="PF02655">
    <property type="entry name" value="ATP-grasp_3"/>
    <property type="match status" value="1"/>
</dbReference>
<protein>
    <recommendedName>
        <fullName evidence="3">ATP-grasp domain-containing protein</fullName>
    </recommendedName>
</protein>
<comment type="caution">
    <text evidence="4">The sequence shown here is derived from an EMBL/GenBank/DDBJ whole genome shotgun (WGS) entry which is preliminary data.</text>
</comment>
<dbReference type="Gene3D" id="3.30.470.20">
    <property type="entry name" value="ATP-grasp fold, B domain"/>
    <property type="match status" value="1"/>
</dbReference>
<dbReference type="InterPro" id="IPR003806">
    <property type="entry name" value="ATP-grasp_PylC-type"/>
</dbReference>
<keyword evidence="2" id="KW-0547">Nucleotide-binding</keyword>
<dbReference type="PROSITE" id="PS50975">
    <property type="entry name" value="ATP_GRASP"/>
    <property type="match status" value="1"/>
</dbReference>
<dbReference type="AlphaFoldDB" id="A0A133U6P5"/>